<dbReference type="STRING" id="1907.SGLAU_03145"/>
<feature type="region of interest" description="Disordered" evidence="1">
    <location>
        <begin position="118"/>
        <end position="163"/>
    </location>
</feature>
<dbReference type="HOGENOM" id="CLU_1353983_0_0_11"/>
<gene>
    <name evidence="2" type="ORF">SGLAU_03145</name>
</gene>
<dbReference type="AlphaFoldDB" id="A0A089WYV6"/>
<feature type="compositionally biased region" description="Pro residues" evidence="1">
    <location>
        <begin position="132"/>
        <end position="144"/>
    </location>
</feature>
<evidence type="ECO:0000313" key="3">
    <source>
        <dbReference type="Proteomes" id="UP000029482"/>
    </source>
</evidence>
<dbReference type="EMBL" id="CP009438">
    <property type="protein sequence ID" value="AIR96657.1"/>
    <property type="molecule type" value="Genomic_DNA"/>
</dbReference>
<dbReference type="RefSeq" id="WP_043498146.1">
    <property type="nucleotide sequence ID" value="NZ_CP009438.1"/>
</dbReference>
<dbReference type="OrthoDB" id="4938920at2"/>
<organism evidence="2 3">
    <name type="scientific">Streptomyces glaucescens</name>
    <dbReference type="NCBI Taxonomy" id="1907"/>
    <lineage>
        <taxon>Bacteria</taxon>
        <taxon>Bacillati</taxon>
        <taxon>Actinomycetota</taxon>
        <taxon>Actinomycetes</taxon>
        <taxon>Kitasatosporales</taxon>
        <taxon>Streptomycetaceae</taxon>
        <taxon>Streptomyces</taxon>
    </lineage>
</organism>
<name>A0A089WYV6_STRGA</name>
<dbReference type="KEGG" id="sgu:SGLAU_03145"/>
<proteinExistence type="predicted"/>
<protein>
    <submittedName>
        <fullName evidence="2">Uncharacterized protein</fullName>
    </submittedName>
</protein>
<sequence>MGKDTTGPAAGAVDEELIREVARDVIERAAPGELAVFRRRSRAYFRDPDGELKAARRSLDGKARDELLGSGAGEVIVVVAPFVLAIVQGVLTSLAQDLAASAVDRSQEAVRRLLRRVLRRPGPTADGTPAVAPEPPPAPAPGPAPEESSGGVDADPAGEQQALTEEQLRAIHRTARATALDHGLPEDRARSVADALVDALRG</sequence>
<accession>A0A089WYV6</accession>
<dbReference type="Proteomes" id="UP000029482">
    <property type="component" value="Chromosome"/>
</dbReference>
<evidence type="ECO:0000313" key="2">
    <source>
        <dbReference type="EMBL" id="AIR96657.1"/>
    </source>
</evidence>
<evidence type="ECO:0000256" key="1">
    <source>
        <dbReference type="SAM" id="MobiDB-lite"/>
    </source>
</evidence>
<dbReference type="eggNOG" id="ENOG5033331">
    <property type="taxonomic scope" value="Bacteria"/>
</dbReference>
<reference evidence="3" key="1">
    <citation type="journal article" date="2015" name="J. Biotechnol.">
        <title>Complete genome sequence of the actinobacterium Streptomyces glaucescens GLA.O (DSM 40922) consisting of a linear chromosome and one linear plasmid.</title>
        <authorList>
            <person name="Ortseifen V."/>
            <person name="Winkler A."/>
            <person name="Albersmeier A."/>
            <person name="Wendler S."/>
            <person name="Puhler A."/>
            <person name="Kalinowski J."/>
            <person name="Ruckert C."/>
        </authorList>
    </citation>
    <scope>NUCLEOTIDE SEQUENCE [LARGE SCALE GENOMIC DNA]</scope>
    <source>
        <strain evidence="3">DSM 40922 / GLA O</strain>
    </source>
</reference>
<keyword evidence="3" id="KW-1185">Reference proteome</keyword>